<dbReference type="Proteomes" id="UP000027195">
    <property type="component" value="Unassembled WGS sequence"/>
</dbReference>
<dbReference type="InParanoid" id="A0A067M9Y6"/>
<keyword evidence="1" id="KW-1133">Transmembrane helix</keyword>
<sequence length="92" mass="9963">MTPAQQVLYVGTAAVVVAANAFWMPGRASQIKRSLEHCIQSGMEESVRVMMLQAFQGSIGSYDTPAYRVALLQICLANQSTPSASPIIERSM</sequence>
<gene>
    <name evidence="2" type="ORF">BOTBODRAFT_412702</name>
</gene>
<reference evidence="3" key="1">
    <citation type="journal article" date="2014" name="Proc. Natl. Acad. Sci. U.S.A.">
        <title>Extensive sampling of basidiomycete genomes demonstrates inadequacy of the white-rot/brown-rot paradigm for wood decay fungi.</title>
        <authorList>
            <person name="Riley R."/>
            <person name="Salamov A.A."/>
            <person name="Brown D.W."/>
            <person name="Nagy L.G."/>
            <person name="Floudas D."/>
            <person name="Held B.W."/>
            <person name="Levasseur A."/>
            <person name="Lombard V."/>
            <person name="Morin E."/>
            <person name="Otillar R."/>
            <person name="Lindquist E.A."/>
            <person name="Sun H."/>
            <person name="LaButti K.M."/>
            <person name="Schmutz J."/>
            <person name="Jabbour D."/>
            <person name="Luo H."/>
            <person name="Baker S.E."/>
            <person name="Pisabarro A.G."/>
            <person name="Walton J.D."/>
            <person name="Blanchette R.A."/>
            <person name="Henrissat B."/>
            <person name="Martin F."/>
            <person name="Cullen D."/>
            <person name="Hibbett D.S."/>
            <person name="Grigoriev I.V."/>
        </authorList>
    </citation>
    <scope>NUCLEOTIDE SEQUENCE [LARGE SCALE GENOMIC DNA]</scope>
    <source>
        <strain evidence="3">FD-172 SS1</strain>
    </source>
</reference>
<evidence type="ECO:0000313" key="3">
    <source>
        <dbReference type="Proteomes" id="UP000027195"/>
    </source>
</evidence>
<proteinExistence type="predicted"/>
<accession>A0A067M9Y6</accession>
<organism evidence="2 3">
    <name type="scientific">Botryobasidium botryosum (strain FD-172 SS1)</name>
    <dbReference type="NCBI Taxonomy" id="930990"/>
    <lineage>
        <taxon>Eukaryota</taxon>
        <taxon>Fungi</taxon>
        <taxon>Dikarya</taxon>
        <taxon>Basidiomycota</taxon>
        <taxon>Agaricomycotina</taxon>
        <taxon>Agaricomycetes</taxon>
        <taxon>Cantharellales</taxon>
        <taxon>Botryobasidiaceae</taxon>
        <taxon>Botryobasidium</taxon>
    </lineage>
</organism>
<protein>
    <submittedName>
        <fullName evidence="2">Uncharacterized protein</fullName>
    </submittedName>
</protein>
<dbReference type="HOGENOM" id="CLU_126089_1_0_1"/>
<evidence type="ECO:0000256" key="1">
    <source>
        <dbReference type="SAM" id="Phobius"/>
    </source>
</evidence>
<evidence type="ECO:0000313" key="2">
    <source>
        <dbReference type="EMBL" id="KDQ12588.1"/>
    </source>
</evidence>
<keyword evidence="3" id="KW-1185">Reference proteome</keyword>
<keyword evidence="1" id="KW-0472">Membrane</keyword>
<dbReference type="AlphaFoldDB" id="A0A067M9Y6"/>
<dbReference type="EMBL" id="KL198049">
    <property type="protein sequence ID" value="KDQ12588.1"/>
    <property type="molecule type" value="Genomic_DNA"/>
</dbReference>
<keyword evidence="1" id="KW-0812">Transmembrane</keyword>
<name>A0A067M9Y6_BOTB1</name>
<feature type="transmembrane region" description="Helical" evidence="1">
    <location>
        <begin position="6"/>
        <end position="23"/>
    </location>
</feature>